<evidence type="ECO:0000256" key="1">
    <source>
        <dbReference type="ARBA" id="ARBA00004474"/>
    </source>
</evidence>
<dbReference type="SUPFAM" id="SSF52540">
    <property type="entry name" value="P-loop containing nucleoside triphosphate hydrolases"/>
    <property type="match status" value="1"/>
</dbReference>
<dbReference type="EMBL" id="OOIL02000857">
    <property type="protein sequence ID" value="VFQ69931.1"/>
    <property type="molecule type" value="Genomic_DNA"/>
</dbReference>
<sequence length="316" mass="35962">MGGSITSDNEWEFTSSCSNDDRTLVLVGKTGNGKSATANSIIRKAVFKSRSSPAGVITTCELQHTFYDGQVIKVIDTPGLFDSSADNELIRKELVKCINMAKDGIHAVLVVFSVKTRFSREEVEVIRSLCEFFGNKLSDYMIAVFTNGDELEVLRMCGNRKLLFDNITEDETKKDSQLRELFGLVNTMTNLNGGKPYTNEIFSELREGAIHIPIQAAGWDDKMQKAYDAKLIERITEMVETKLRDLRETTLKLKEQLEKEQEARLQAEKSTREAQKESNEEIRKLRESLERAQKETEKLRDEAKEREEKLRSCSIL</sequence>
<proteinExistence type="inferred from homology"/>
<feature type="domain" description="AIG1-type G" evidence="6">
    <location>
        <begin position="19"/>
        <end position="228"/>
    </location>
</feature>
<dbReference type="Gene3D" id="3.40.50.300">
    <property type="entry name" value="P-loop containing nucleotide triphosphate hydrolases"/>
    <property type="match status" value="1"/>
</dbReference>
<dbReference type="GO" id="GO:0009536">
    <property type="term" value="C:plastid"/>
    <property type="evidence" value="ECO:0007669"/>
    <property type="project" value="UniProtKB-SubCell"/>
</dbReference>
<dbReference type="Proteomes" id="UP000595140">
    <property type="component" value="Unassembled WGS sequence"/>
</dbReference>
<dbReference type="InterPro" id="IPR045058">
    <property type="entry name" value="GIMA/IAN/Toc"/>
</dbReference>
<comment type="similarity">
    <text evidence="2">Belongs to the TRAFAC class TrmE-Era-EngA-EngB-Septin-like GTPase superfamily. AIG1/Toc34/Toc159-like paraseptin GTPase family. IAN subfamily.</text>
</comment>
<dbReference type="PANTHER" id="PTHR10903">
    <property type="entry name" value="GTPASE, IMAP FAMILY MEMBER-RELATED"/>
    <property type="match status" value="1"/>
</dbReference>
<evidence type="ECO:0000256" key="4">
    <source>
        <dbReference type="ARBA" id="ARBA00023134"/>
    </source>
</evidence>
<accession>A0A484KV80</accession>
<evidence type="ECO:0000256" key="2">
    <source>
        <dbReference type="ARBA" id="ARBA00008535"/>
    </source>
</evidence>
<keyword evidence="8" id="KW-1185">Reference proteome</keyword>
<evidence type="ECO:0000259" key="6">
    <source>
        <dbReference type="PROSITE" id="PS51720"/>
    </source>
</evidence>
<dbReference type="FunFam" id="3.40.50.300:FF:000840">
    <property type="entry name" value="Immune-associated nucleotide-binding protein 9"/>
    <property type="match status" value="1"/>
</dbReference>
<evidence type="ECO:0000256" key="5">
    <source>
        <dbReference type="SAM" id="MobiDB-lite"/>
    </source>
</evidence>
<dbReference type="GO" id="GO:0005525">
    <property type="term" value="F:GTP binding"/>
    <property type="evidence" value="ECO:0007669"/>
    <property type="project" value="UniProtKB-KW"/>
</dbReference>
<feature type="region of interest" description="Disordered" evidence="5">
    <location>
        <begin position="264"/>
        <end position="304"/>
    </location>
</feature>
<dbReference type="AlphaFoldDB" id="A0A484KV80"/>
<comment type="subcellular location">
    <subcellularLocation>
        <location evidence="1">Plastid</location>
    </subcellularLocation>
</comment>
<keyword evidence="4" id="KW-0342">GTP-binding</keyword>
<organism evidence="7 8">
    <name type="scientific">Cuscuta campestris</name>
    <dbReference type="NCBI Taxonomy" id="132261"/>
    <lineage>
        <taxon>Eukaryota</taxon>
        <taxon>Viridiplantae</taxon>
        <taxon>Streptophyta</taxon>
        <taxon>Embryophyta</taxon>
        <taxon>Tracheophyta</taxon>
        <taxon>Spermatophyta</taxon>
        <taxon>Magnoliopsida</taxon>
        <taxon>eudicotyledons</taxon>
        <taxon>Gunneridae</taxon>
        <taxon>Pentapetalae</taxon>
        <taxon>asterids</taxon>
        <taxon>lamiids</taxon>
        <taxon>Solanales</taxon>
        <taxon>Convolvulaceae</taxon>
        <taxon>Cuscuteae</taxon>
        <taxon>Cuscuta</taxon>
        <taxon>Cuscuta subgen. Grammica</taxon>
        <taxon>Cuscuta sect. Cleistogrammica</taxon>
    </lineage>
</organism>
<keyword evidence="3" id="KW-0547">Nucleotide-binding</keyword>
<dbReference type="Pfam" id="PF04548">
    <property type="entry name" value="AIG1"/>
    <property type="match status" value="1"/>
</dbReference>
<dbReference type="InterPro" id="IPR006703">
    <property type="entry name" value="G_AIG1"/>
</dbReference>
<name>A0A484KV80_9ASTE</name>
<dbReference type="OrthoDB" id="8954335at2759"/>
<dbReference type="InterPro" id="IPR027417">
    <property type="entry name" value="P-loop_NTPase"/>
</dbReference>
<reference evidence="7 8" key="1">
    <citation type="submission" date="2018-04" db="EMBL/GenBank/DDBJ databases">
        <authorList>
            <person name="Vogel A."/>
        </authorList>
    </citation>
    <scope>NUCLEOTIDE SEQUENCE [LARGE SCALE GENOMIC DNA]</scope>
</reference>
<evidence type="ECO:0000313" key="8">
    <source>
        <dbReference type="Proteomes" id="UP000595140"/>
    </source>
</evidence>
<evidence type="ECO:0000313" key="7">
    <source>
        <dbReference type="EMBL" id="VFQ69931.1"/>
    </source>
</evidence>
<protein>
    <recommendedName>
        <fullName evidence="6">AIG1-type G domain-containing protein</fullName>
    </recommendedName>
</protein>
<dbReference type="PANTHER" id="PTHR10903:SF184">
    <property type="entry name" value="GTP-BINDING PROTEIN A"/>
    <property type="match status" value="1"/>
</dbReference>
<dbReference type="PROSITE" id="PS51720">
    <property type="entry name" value="G_AIG1"/>
    <property type="match status" value="1"/>
</dbReference>
<evidence type="ECO:0000256" key="3">
    <source>
        <dbReference type="ARBA" id="ARBA00022741"/>
    </source>
</evidence>
<gene>
    <name evidence="7" type="ORF">CCAM_LOCUS11707</name>
</gene>